<protein>
    <submittedName>
        <fullName evidence="1">Uncharacterized protein</fullName>
    </submittedName>
</protein>
<dbReference type="KEGG" id="iag:Igag_0677"/>
<dbReference type="BioCyc" id="IAGG583356:GHAH-673-MONOMER"/>
<name>E0SSV7_IGNAA</name>
<keyword evidence="2" id="KW-1185">Reference proteome</keyword>
<reference evidence="1 2" key="1">
    <citation type="journal article" date="2010" name="Stand. Genomic Sci.">
        <title>Complete genome sequence of Ignisphaera aggregans type strain (AQ1.S1).</title>
        <authorList>
            <person name="Goker M."/>
            <person name="Held B."/>
            <person name="Lapidus A."/>
            <person name="Nolan M."/>
            <person name="Spring S."/>
            <person name="Yasawong M."/>
            <person name="Lucas S."/>
            <person name="Glavina Del Rio T."/>
            <person name="Tice H."/>
            <person name="Cheng J.F."/>
            <person name="Goodwin L."/>
            <person name="Tapia R."/>
            <person name="Pitluck S."/>
            <person name="Liolios K."/>
            <person name="Ivanova N."/>
            <person name="Mavromatis K."/>
            <person name="Mikhailova N."/>
            <person name="Pati A."/>
            <person name="Chen A."/>
            <person name="Palaniappan K."/>
            <person name="Brambilla E."/>
            <person name="Land M."/>
            <person name="Hauser L."/>
            <person name="Chang Y.J."/>
            <person name="Jeffries C.D."/>
            <person name="Brettin T."/>
            <person name="Detter J.C."/>
            <person name="Han C."/>
            <person name="Rohde M."/>
            <person name="Sikorski J."/>
            <person name="Woyke T."/>
            <person name="Bristow J."/>
            <person name="Eisen J.A."/>
            <person name="Markowitz V."/>
            <person name="Hugenholtz P."/>
            <person name="Kyrpides N.C."/>
            <person name="Klenk H.P."/>
        </authorList>
    </citation>
    <scope>NUCLEOTIDE SEQUENCE [LARGE SCALE GENOMIC DNA]</scope>
    <source>
        <strain evidence="2">DSM 17230 / JCM 13409 / AQ1.S1</strain>
    </source>
</reference>
<dbReference type="Proteomes" id="UP000001304">
    <property type="component" value="Chromosome"/>
</dbReference>
<dbReference type="EMBL" id="CP002098">
    <property type="protein sequence ID" value="ADM27507.1"/>
    <property type="molecule type" value="Genomic_DNA"/>
</dbReference>
<dbReference type="AlphaFoldDB" id="E0SSV7"/>
<dbReference type="HOGENOM" id="CLU_3401565_0_0_2"/>
<evidence type="ECO:0000313" key="1">
    <source>
        <dbReference type="EMBL" id="ADM27507.1"/>
    </source>
</evidence>
<accession>E0SSV7</accession>
<proteinExistence type="predicted"/>
<dbReference type="STRING" id="583356.Igag_0677"/>
<sequence>MGSIVGGVRIRGSRGEATVKALVIQVSMEI</sequence>
<organism evidence="1 2">
    <name type="scientific">Ignisphaera aggregans (strain DSM 17230 / JCM 13409 / AQ1.S1)</name>
    <dbReference type="NCBI Taxonomy" id="583356"/>
    <lineage>
        <taxon>Archaea</taxon>
        <taxon>Thermoproteota</taxon>
        <taxon>Thermoprotei</taxon>
        <taxon>Desulfurococcales</taxon>
        <taxon>Desulfurococcaceae</taxon>
        <taxon>Ignisphaera</taxon>
    </lineage>
</organism>
<evidence type="ECO:0000313" key="2">
    <source>
        <dbReference type="Proteomes" id="UP000001304"/>
    </source>
</evidence>
<gene>
    <name evidence="1" type="ordered locus">Igag_0677</name>
</gene>